<feature type="domain" description="Alpha/beta hydrolase fold-3" evidence="2">
    <location>
        <begin position="66"/>
        <end position="271"/>
    </location>
</feature>
<comment type="caution">
    <text evidence="3">The sequence shown here is derived from an EMBL/GenBank/DDBJ whole genome shotgun (WGS) entry which is preliminary data.</text>
</comment>
<sequence>MPLETFHADRLAARERFSLGTGPEPAAPQCPPLPAGVTTGEVTIDGPHGPIRLLTYRPAGPAEVALLWAHGGGFRHGTAEMPEGHWVSAELCARAGAFVVSVDYRLAVDGVRYPVPLDDVHAAWSWFSASSDRPARAAIGGASAGAALALATAVRAGRKPDALLLAYPFTHFPNPAADAELAAELSEALPPAARFTAAGVEDMVRNYVGRISDLPPDALPGAARLTGLPPARILLSEYDDLRTSGELLARQLTEAGVETTTYLAKGAPHGHLNQPADLPGTTGSLDYFAAALRELAGQSM</sequence>
<proteinExistence type="predicted"/>
<reference evidence="3 4" key="1">
    <citation type="submission" date="2021-01" db="EMBL/GenBank/DDBJ databases">
        <title>Whole genome shotgun sequence of Actinoplanes durhamensis NBRC 14914.</title>
        <authorList>
            <person name="Komaki H."/>
            <person name="Tamura T."/>
        </authorList>
    </citation>
    <scope>NUCLEOTIDE SEQUENCE [LARGE SCALE GENOMIC DNA]</scope>
    <source>
        <strain evidence="3 4">NBRC 14914</strain>
    </source>
</reference>
<keyword evidence="1" id="KW-0378">Hydrolase</keyword>
<dbReference type="PANTHER" id="PTHR48081:SF8">
    <property type="entry name" value="ALPHA_BETA HYDROLASE FOLD-3 DOMAIN-CONTAINING PROTEIN-RELATED"/>
    <property type="match status" value="1"/>
</dbReference>
<organism evidence="3 4">
    <name type="scientific">Paractinoplanes durhamensis</name>
    <dbReference type="NCBI Taxonomy" id="113563"/>
    <lineage>
        <taxon>Bacteria</taxon>
        <taxon>Bacillati</taxon>
        <taxon>Actinomycetota</taxon>
        <taxon>Actinomycetes</taxon>
        <taxon>Micromonosporales</taxon>
        <taxon>Micromonosporaceae</taxon>
        <taxon>Paractinoplanes</taxon>
    </lineage>
</organism>
<name>A0ABQ3ZBW7_9ACTN</name>
<dbReference type="Proteomes" id="UP000637628">
    <property type="component" value="Unassembled WGS sequence"/>
</dbReference>
<dbReference type="InterPro" id="IPR029058">
    <property type="entry name" value="AB_hydrolase_fold"/>
</dbReference>
<dbReference type="Gene3D" id="3.40.50.1820">
    <property type="entry name" value="alpha/beta hydrolase"/>
    <property type="match status" value="1"/>
</dbReference>
<dbReference type="RefSeq" id="WP_203735168.1">
    <property type="nucleotide sequence ID" value="NZ_BAAATX010000061.1"/>
</dbReference>
<dbReference type="InterPro" id="IPR013094">
    <property type="entry name" value="AB_hydrolase_3"/>
</dbReference>
<gene>
    <name evidence="3" type="ORF">Adu01nite_86730</name>
</gene>
<evidence type="ECO:0000256" key="1">
    <source>
        <dbReference type="ARBA" id="ARBA00022801"/>
    </source>
</evidence>
<protein>
    <submittedName>
        <fullName evidence="3">Esterase</fullName>
    </submittedName>
</protein>
<dbReference type="Pfam" id="PF07859">
    <property type="entry name" value="Abhydrolase_3"/>
    <property type="match status" value="1"/>
</dbReference>
<dbReference type="InterPro" id="IPR050300">
    <property type="entry name" value="GDXG_lipolytic_enzyme"/>
</dbReference>
<dbReference type="PANTHER" id="PTHR48081">
    <property type="entry name" value="AB HYDROLASE SUPERFAMILY PROTEIN C4A8.06C"/>
    <property type="match status" value="1"/>
</dbReference>
<accession>A0ABQ3ZBW7</accession>
<evidence type="ECO:0000259" key="2">
    <source>
        <dbReference type="Pfam" id="PF07859"/>
    </source>
</evidence>
<evidence type="ECO:0000313" key="3">
    <source>
        <dbReference type="EMBL" id="GIE07323.1"/>
    </source>
</evidence>
<dbReference type="EMBL" id="BOML01000077">
    <property type="protein sequence ID" value="GIE07323.1"/>
    <property type="molecule type" value="Genomic_DNA"/>
</dbReference>
<keyword evidence="4" id="KW-1185">Reference proteome</keyword>
<evidence type="ECO:0000313" key="4">
    <source>
        <dbReference type="Proteomes" id="UP000637628"/>
    </source>
</evidence>
<dbReference type="SUPFAM" id="SSF53474">
    <property type="entry name" value="alpha/beta-Hydrolases"/>
    <property type="match status" value="1"/>
</dbReference>